<proteinExistence type="predicted"/>
<sequence length="146" mass="15953">MCKELSSRVSGKFDGSIDHMLSDIKKDQASEPAVFKRFSAAGLEIEHTNISSILDTVAEGDEADDKSKLDDARERLVFGVMRSLESEGSLSCNGVASDLDLSDLEKLFHLHASSSSQRTSTLNVEHPPCSVNDKSQQYQKSVDIGF</sequence>
<keyword evidence="2" id="KW-1185">Reference proteome</keyword>
<dbReference type="Proteomes" id="UP001162992">
    <property type="component" value="Chromosome 20"/>
</dbReference>
<reference evidence="2" key="1">
    <citation type="journal article" date="2024" name="Proc. Natl. Acad. Sci. U.S.A.">
        <title>Extraordinary preservation of gene collinearity over three hundred million years revealed in homosporous lycophytes.</title>
        <authorList>
            <person name="Li C."/>
            <person name="Wickell D."/>
            <person name="Kuo L.Y."/>
            <person name="Chen X."/>
            <person name="Nie B."/>
            <person name="Liao X."/>
            <person name="Peng D."/>
            <person name="Ji J."/>
            <person name="Jenkins J."/>
            <person name="Williams M."/>
            <person name="Shu S."/>
            <person name="Plott C."/>
            <person name="Barry K."/>
            <person name="Rajasekar S."/>
            <person name="Grimwood J."/>
            <person name="Han X."/>
            <person name="Sun S."/>
            <person name="Hou Z."/>
            <person name="He W."/>
            <person name="Dai G."/>
            <person name="Sun C."/>
            <person name="Schmutz J."/>
            <person name="Leebens-Mack J.H."/>
            <person name="Li F.W."/>
            <person name="Wang L."/>
        </authorList>
    </citation>
    <scope>NUCLEOTIDE SEQUENCE [LARGE SCALE GENOMIC DNA]</scope>
    <source>
        <strain evidence="2">cv. PW_Plant_1</strain>
    </source>
</reference>
<evidence type="ECO:0000313" key="2">
    <source>
        <dbReference type="Proteomes" id="UP001162992"/>
    </source>
</evidence>
<evidence type="ECO:0000313" key="1">
    <source>
        <dbReference type="EMBL" id="KAJ7519869.1"/>
    </source>
</evidence>
<comment type="caution">
    <text evidence="1">The sequence shown here is derived from an EMBL/GenBank/DDBJ whole genome shotgun (WGS) entry which is preliminary data.</text>
</comment>
<accession>A0ACC2AQQ8</accession>
<gene>
    <name evidence="1" type="ORF">O6H91_20G059100</name>
</gene>
<dbReference type="EMBL" id="CM055111">
    <property type="protein sequence ID" value="KAJ7519869.1"/>
    <property type="molecule type" value="Genomic_DNA"/>
</dbReference>
<organism evidence="1 2">
    <name type="scientific">Diphasiastrum complanatum</name>
    <name type="common">Issler's clubmoss</name>
    <name type="synonym">Lycopodium complanatum</name>
    <dbReference type="NCBI Taxonomy" id="34168"/>
    <lineage>
        <taxon>Eukaryota</taxon>
        <taxon>Viridiplantae</taxon>
        <taxon>Streptophyta</taxon>
        <taxon>Embryophyta</taxon>
        <taxon>Tracheophyta</taxon>
        <taxon>Lycopodiopsida</taxon>
        <taxon>Lycopodiales</taxon>
        <taxon>Lycopodiaceae</taxon>
        <taxon>Lycopodioideae</taxon>
        <taxon>Diphasiastrum</taxon>
    </lineage>
</organism>
<name>A0ACC2AQQ8_DIPCM</name>
<protein>
    <submittedName>
        <fullName evidence="1">Uncharacterized protein</fullName>
    </submittedName>
</protein>